<feature type="compositionally biased region" description="Pro residues" evidence="1">
    <location>
        <begin position="165"/>
        <end position="183"/>
    </location>
</feature>
<dbReference type="SUPFAM" id="SSF49562">
    <property type="entry name" value="C2 domain (Calcium/lipid-binding domain, CaLB)"/>
    <property type="match status" value="1"/>
</dbReference>
<proteinExistence type="predicted"/>
<gene>
    <name evidence="3" type="ORF">DEBURN_LOCUS1109</name>
</gene>
<comment type="caution">
    <text evidence="3">The sequence shown here is derived from an EMBL/GenBank/DDBJ whole genome shotgun (WGS) entry which is preliminary data.</text>
</comment>
<evidence type="ECO:0000313" key="4">
    <source>
        <dbReference type="Proteomes" id="UP000789706"/>
    </source>
</evidence>
<feature type="compositionally biased region" description="Low complexity" evidence="1">
    <location>
        <begin position="184"/>
        <end position="201"/>
    </location>
</feature>
<dbReference type="Pfam" id="PF00168">
    <property type="entry name" value="C2"/>
    <property type="match status" value="1"/>
</dbReference>
<dbReference type="InterPro" id="IPR000008">
    <property type="entry name" value="C2_dom"/>
</dbReference>
<dbReference type="PANTHER" id="PTHR47052:SF3">
    <property type="entry name" value="INGRESSION PROTEIN 1"/>
    <property type="match status" value="1"/>
</dbReference>
<dbReference type="InterPro" id="IPR052981">
    <property type="entry name" value="Ingression_C2_domain"/>
</dbReference>
<dbReference type="EMBL" id="CAJVPK010000044">
    <property type="protein sequence ID" value="CAG8437137.1"/>
    <property type="molecule type" value="Genomic_DNA"/>
</dbReference>
<evidence type="ECO:0000259" key="2">
    <source>
        <dbReference type="PROSITE" id="PS50004"/>
    </source>
</evidence>
<evidence type="ECO:0000313" key="3">
    <source>
        <dbReference type="EMBL" id="CAG8437137.1"/>
    </source>
</evidence>
<feature type="compositionally biased region" description="Polar residues" evidence="1">
    <location>
        <begin position="202"/>
        <end position="213"/>
    </location>
</feature>
<dbReference type="PROSITE" id="PS50004">
    <property type="entry name" value="C2"/>
    <property type="match status" value="1"/>
</dbReference>
<dbReference type="AlphaFoldDB" id="A0A9N8V781"/>
<feature type="compositionally biased region" description="Polar residues" evidence="1">
    <location>
        <begin position="117"/>
        <end position="164"/>
    </location>
</feature>
<keyword evidence="4" id="KW-1185">Reference proteome</keyword>
<name>A0A9N8V781_9GLOM</name>
<dbReference type="OrthoDB" id="270970at2759"/>
<dbReference type="Gene3D" id="2.60.40.150">
    <property type="entry name" value="C2 domain"/>
    <property type="match status" value="1"/>
</dbReference>
<evidence type="ECO:0000256" key="1">
    <source>
        <dbReference type="SAM" id="MobiDB-lite"/>
    </source>
</evidence>
<reference evidence="3" key="1">
    <citation type="submission" date="2021-06" db="EMBL/GenBank/DDBJ databases">
        <authorList>
            <person name="Kallberg Y."/>
            <person name="Tangrot J."/>
            <person name="Rosling A."/>
        </authorList>
    </citation>
    <scope>NUCLEOTIDE SEQUENCE</scope>
    <source>
        <strain evidence="3">AZ414A</strain>
    </source>
</reference>
<protein>
    <submittedName>
        <fullName evidence="3">4214_t:CDS:1</fullName>
    </submittedName>
</protein>
<feature type="domain" description="C2" evidence="2">
    <location>
        <begin position="1"/>
        <end position="88"/>
    </location>
</feature>
<dbReference type="InterPro" id="IPR035892">
    <property type="entry name" value="C2_domain_sf"/>
</dbReference>
<dbReference type="Proteomes" id="UP000789706">
    <property type="component" value="Unassembled WGS sequence"/>
</dbReference>
<sequence length="253" mass="28067">MTSDVVGKADPYATFRVAEVKKRTKTDKRGGQHPEWDEEVRFDITDEPKSKKLEVEIYNEDVREDDFIGSARVDLQKVLSKGEQDEWFEIKSRVNKYAGEILLEMTFYDTNALPKKPNSTPSKNSNLQYSQTNKPASYPITNNQFTSPPIVNNLIASPPTQSSMYPPPVSQSTPLYPPPPTQYPPQTSSYVPGYPSYSSPPLNTNTSSAQVGGSNSLGFPIPLPTPNVSTNLSNVSTMSYYNQGNSYPSTGQH</sequence>
<feature type="region of interest" description="Disordered" evidence="1">
    <location>
        <begin position="112"/>
        <end position="213"/>
    </location>
</feature>
<accession>A0A9N8V781</accession>
<dbReference type="SMART" id="SM00239">
    <property type="entry name" value="C2"/>
    <property type="match status" value="1"/>
</dbReference>
<dbReference type="PANTHER" id="PTHR47052">
    <property type="entry name" value="CONSERVED SERINE PROLINE-RICH PROTEIN (AFU_ORTHOLOGUE AFUA_2G01790)"/>
    <property type="match status" value="1"/>
</dbReference>
<organism evidence="3 4">
    <name type="scientific">Diversispora eburnea</name>
    <dbReference type="NCBI Taxonomy" id="1213867"/>
    <lineage>
        <taxon>Eukaryota</taxon>
        <taxon>Fungi</taxon>
        <taxon>Fungi incertae sedis</taxon>
        <taxon>Mucoromycota</taxon>
        <taxon>Glomeromycotina</taxon>
        <taxon>Glomeromycetes</taxon>
        <taxon>Diversisporales</taxon>
        <taxon>Diversisporaceae</taxon>
        <taxon>Diversispora</taxon>
    </lineage>
</organism>